<feature type="compositionally biased region" description="Polar residues" evidence="1">
    <location>
        <begin position="403"/>
        <end position="418"/>
    </location>
</feature>
<evidence type="ECO:0000256" key="1">
    <source>
        <dbReference type="SAM" id="MobiDB-lite"/>
    </source>
</evidence>
<feature type="compositionally biased region" description="Polar residues" evidence="1">
    <location>
        <begin position="145"/>
        <end position="154"/>
    </location>
</feature>
<feature type="region of interest" description="Disordered" evidence="1">
    <location>
        <begin position="1"/>
        <end position="527"/>
    </location>
</feature>
<proteinExistence type="predicted"/>
<protein>
    <submittedName>
        <fullName evidence="2">Uncharacterized protein</fullName>
    </submittedName>
</protein>
<sequence length="653" mass="69796">MAQPATAPKPRGFSRFSKALPSVPQLLRPLSNSSSALSSTSPPSASRQLSPLPPPPKDLPDPPPPPKDLPDLPPPPPPPPHDDDASHTHAVPPQLFDKSPSLPSIPGAFPPENTPAASPQKMSIPRRPVGGTNNVILSPFPEPSPTASISSLISAYSRPYETPTTTPHNGAYPDTPLASSREASPPPDAPAVPDKTPVGATNHNRLPASPSNASLTDRDEAPVPPSKPEIWRRRPLNDNREISGLKLDHSHGSTISSAMSIMSTSTTSTQRPPTASQDEPSQSQPAKPRKPPSTGGLPGRNVRPSAAPEDDAPSSTTSTQPTMNSVQNKQSLPSLPENAGAPPTNRPPTPEYQNGESRAAVVTTFTSPASPASSPESLNSSSPEYAKELPPPPPRNPSRNAPTSTMTKPGPVTSSSMLTEMPRRKPVTSVSPAIAPSDVNGDPFTNKSELLSATGPSFPGDSRRAQTPVSASTPSGQSRGSSSSPTRQFRRDQDQTPRQQRRPASDQRIVQTQQGPMYRGRDGTLYPEMKNLREPDPRAFHFPTWKGKETTTTSVDGVHAAPALNDSHHLCFQKHAIMYRRTNRHYPLTCQTCSKANADDRWACTFCHLRICESCFRTLDTNQRDLKKLVAAIDDGTPLSLSSDSRPASAFGL</sequence>
<feature type="compositionally biased region" description="Polar residues" evidence="1">
    <location>
        <begin position="313"/>
        <end position="333"/>
    </location>
</feature>
<dbReference type="AlphaFoldDB" id="A0A166Z4C8"/>
<dbReference type="EMBL" id="AZHA01000030">
    <property type="protein sequence ID" value="OAA37543.1"/>
    <property type="molecule type" value="Genomic_DNA"/>
</dbReference>
<feature type="compositionally biased region" description="Polar residues" evidence="1">
    <location>
        <begin position="199"/>
        <end position="215"/>
    </location>
</feature>
<feature type="compositionally biased region" description="Pro residues" evidence="1">
    <location>
        <begin position="51"/>
        <end position="79"/>
    </location>
</feature>
<dbReference type="OrthoDB" id="5425130at2759"/>
<reference evidence="2 3" key="1">
    <citation type="journal article" date="2016" name="Genome Biol. Evol.">
        <title>Divergent and convergent evolution of fungal pathogenicity.</title>
        <authorList>
            <person name="Shang Y."/>
            <person name="Xiao G."/>
            <person name="Zheng P."/>
            <person name="Cen K."/>
            <person name="Zhan S."/>
            <person name="Wang C."/>
        </authorList>
    </citation>
    <scope>NUCLEOTIDE SEQUENCE [LARGE SCALE GENOMIC DNA]</scope>
    <source>
        <strain evidence="2 3">RCEF 3172</strain>
    </source>
</reference>
<accession>A0A166Z4C8</accession>
<keyword evidence="3" id="KW-1185">Reference proteome</keyword>
<feature type="compositionally biased region" description="Polar residues" evidence="1">
    <location>
        <begin position="270"/>
        <end position="285"/>
    </location>
</feature>
<feature type="compositionally biased region" description="Basic and acidic residues" evidence="1">
    <location>
        <begin position="229"/>
        <end position="251"/>
    </location>
</feature>
<comment type="caution">
    <text evidence="2">The sequence shown here is derived from an EMBL/GenBank/DDBJ whole genome shotgun (WGS) entry which is preliminary data.</text>
</comment>
<name>A0A166Z4C8_9HYPO</name>
<feature type="compositionally biased region" description="Low complexity" evidence="1">
    <location>
        <begin position="367"/>
        <end position="384"/>
    </location>
</feature>
<evidence type="ECO:0000313" key="2">
    <source>
        <dbReference type="EMBL" id="OAA37543.1"/>
    </source>
</evidence>
<organism evidence="2 3">
    <name type="scientific">Beauveria brongniartii RCEF 3172</name>
    <dbReference type="NCBI Taxonomy" id="1081107"/>
    <lineage>
        <taxon>Eukaryota</taxon>
        <taxon>Fungi</taxon>
        <taxon>Dikarya</taxon>
        <taxon>Ascomycota</taxon>
        <taxon>Pezizomycotina</taxon>
        <taxon>Sordariomycetes</taxon>
        <taxon>Hypocreomycetidae</taxon>
        <taxon>Hypocreales</taxon>
        <taxon>Cordycipitaceae</taxon>
        <taxon>Beauveria</taxon>
        <taxon>Beauveria brongniartii</taxon>
    </lineage>
</organism>
<feature type="compositionally biased region" description="Polar residues" evidence="1">
    <location>
        <begin position="443"/>
        <end position="455"/>
    </location>
</feature>
<feature type="compositionally biased region" description="Low complexity" evidence="1">
    <location>
        <begin position="26"/>
        <end position="50"/>
    </location>
</feature>
<dbReference type="Proteomes" id="UP000076863">
    <property type="component" value="Unassembled WGS sequence"/>
</dbReference>
<gene>
    <name evidence="2" type="ORF">BBO_07573</name>
</gene>
<feature type="compositionally biased region" description="Low complexity" evidence="1">
    <location>
        <begin position="472"/>
        <end position="487"/>
    </location>
</feature>
<evidence type="ECO:0000313" key="3">
    <source>
        <dbReference type="Proteomes" id="UP000076863"/>
    </source>
</evidence>
<feature type="compositionally biased region" description="Low complexity" evidence="1">
    <location>
        <begin position="253"/>
        <end position="269"/>
    </location>
</feature>